<dbReference type="eggNOG" id="COG0750">
    <property type="taxonomic scope" value="Bacteria"/>
</dbReference>
<dbReference type="NCBIfam" id="TIGR00054">
    <property type="entry name" value="RIP metalloprotease RseP"/>
    <property type="match status" value="1"/>
</dbReference>
<dbReference type="InterPro" id="IPR004387">
    <property type="entry name" value="Pept_M50_Zn"/>
</dbReference>
<keyword evidence="6 11" id="KW-0378">Hydrolase</keyword>
<evidence type="ECO:0000256" key="4">
    <source>
        <dbReference type="ARBA" id="ARBA00022670"/>
    </source>
</evidence>
<dbReference type="InterPro" id="IPR001478">
    <property type="entry name" value="PDZ"/>
</dbReference>
<evidence type="ECO:0000256" key="5">
    <source>
        <dbReference type="ARBA" id="ARBA00022692"/>
    </source>
</evidence>
<accession>W0PFE1</accession>
<dbReference type="EMBL" id="CP003915">
    <property type="protein sequence ID" value="AHG64020.1"/>
    <property type="molecule type" value="Genomic_DNA"/>
</dbReference>
<dbReference type="EC" id="3.4.24.-" evidence="11"/>
<dbReference type="RefSeq" id="WP_025372655.1">
    <property type="nucleotide sequence ID" value="NZ_CP003915.1"/>
</dbReference>
<dbReference type="Pfam" id="PF02163">
    <property type="entry name" value="Peptidase_M50"/>
    <property type="match status" value="1"/>
</dbReference>
<evidence type="ECO:0000256" key="9">
    <source>
        <dbReference type="ARBA" id="ARBA00023049"/>
    </source>
</evidence>
<evidence type="ECO:0000256" key="8">
    <source>
        <dbReference type="ARBA" id="ARBA00022989"/>
    </source>
</evidence>
<dbReference type="GO" id="GO:0046872">
    <property type="term" value="F:metal ion binding"/>
    <property type="evidence" value="ECO:0007669"/>
    <property type="project" value="UniProtKB-KW"/>
</dbReference>
<feature type="domain" description="PDZ" evidence="12">
    <location>
        <begin position="108"/>
        <end position="184"/>
    </location>
</feature>
<keyword evidence="10 11" id="KW-0472">Membrane</keyword>
<dbReference type="PATRIC" id="fig|1247726.3.peg.2138"/>
<dbReference type="CDD" id="cd06163">
    <property type="entry name" value="S2P-M50_PDZ_RseP-like"/>
    <property type="match status" value="1"/>
</dbReference>
<comment type="subcellular location">
    <subcellularLocation>
        <location evidence="2">Membrane</location>
        <topology evidence="2">Multi-pass membrane protein</topology>
    </subcellularLocation>
</comment>
<dbReference type="HOGENOM" id="CLU_025778_0_1_4"/>
<keyword evidence="5 11" id="KW-0812">Transmembrane</keyword>
<evidence type="ECO:0000256" key="11">
    <source>
        <dbReference type="RuleBase" id="RU362031"/>
    </source>
</evidence>
<evidence type="ECO:0000256" key="3">
    <source>
        <dbReference type="ARBA" id="ARBA00007931"/>
    </source>
</evidence>
<feature type="transmembrane region" description="Helical" evidence="11">
    <location>
        <begin position="95"/>
        <end position="115"/>
    </location>
</feature>
<evidence type="ECO:0000256" key="2">
    <source>
        <dbReference type="ARBA" id="ARBA00004141"/>
    </source>
</evidence>
<proteinExistence type="inferred from homology"/>
<dbReference type="GO" id="GO:0004222">
    <property type="term" value="F:metalloendopeptidase activity"/>
    <property type="evidence" value="ECO:0007669"/>
    <property type="project" value="InterPro"/>
</dbReference>
<dbReference type="OrthoDB" id="9782003at2"/>
<feature type="transmembrane region" description="Helical" evidence="11">
    <location>
        <begin position="421"/>
        <end position="440"/>
    </location>
</feature>
<evidence type="ECO:0000256" key="7">
    <source>
        <dbReference type="ARBA" id="ARBA00022833"/>
    </source>
</evidence>
<keyword evidence="4 13" id="KW-0645">Protease</keyword>
<evidence type="ECO:0000256" key="1">
    <source>
        <dbReference type="ARBA" id="ARBA00001947"/>
    </source>
</evidence>
<dbReference type="STRING" id="1247726.MIM_c19400"/>
<dbReference type="InterPro" id="IPR008915">
    <property type="entry name" value="Peptidase_M50"/>
</dbReference>
<reference evidence="13 14" key="1">
    <citation type="journal article" date="2014" name="Microbiology">
        <title>Unravelling the complete genome sequence of Advenella mimigardefordensis strain DPN7T and novel insights in the catabolism of the xenobiotic polythioester precursor 3,3'-dithiodipropionate.</title>
        <authorList>
            <person name="Wubbeler J.H."/>
            <person name="Hiessl S."/>
            <person name="Schuldes J."/>
            <person name="Thurmer A."/>
            <person name="Daniel R."/>
            <person name="Steinbuchel A."/>
        </authorList>
    </citation>
    <scope>NUCLEOTIDE SEQUENCE [LARGE SCALE GENOMIC DNA]</scope>
    <source>
        <strain evidence="14">DSM 17166 / LMG 22922 / DPN7</strain>
    </source>
</reference>
<dbReference type="PANTHER" id="PTHR42837:SF2">
    <property type="entry name" value="MEMBRANE METALLOPROTEASE ARASP2, CHLOROPLASTIC-RELATED"/>
    <property type="match status" value="1"/>
</dbReference>
<protein>
    <recommendedName>
        <fullName evidence="11">Zinc metalloprotease</fullName>
        <ecNumber evidence="11">3.4.24.-</ecNumber>
    </recommendedName>
</protein>
<keyword evidence="11" id="KW-0479">Metal-binding</keyword>
<keyword evidence="8 11" id="KW-1133">Transmembrane helix</keyword>
<comment type="similarity">
    <text evidence="3 11">Belongs to the peptidase M50B family.</text>
</comment>
<feature type="transmembrane region" description="Helical" evidence="11">
    <location>
        <begin position="371"/>
        <end position="390"/>
    </location>
</feature>
<comment type="cofactor">
    <cofactor evidence="1 11">
        <name>Zn(2+)</name>
        <dbReference type="ChEBI" id="CHEBI:29105"/>
    </cofactor>
</comment>
<gene>
    <name evidence="13" type="ORF">MIM_c19400</name>
</gene>
<keyword evidence="9 11" id="KW-0482">Metalloprotease</keyword>
<keyword evidence="14" id="KW-1185">Reference proteome</keyword>
<dbReference type="GO" id="GO:0006508">
    <property type="term" value="P:proteolysis"/>
    <property type="evidence" value="ECO:0007669"/>
    <property type="project" value="UniProtKB-KW"/>
</dbReference>
<evidence type="ECO:0000259" key="12">
    <source>
        <dbReference type="SMART" id="SM00228"/>
    </source>
</evidence>
<name>W0PFE1_ADVMD</name>
<evidence type="ECO:0000256" key="6">
    <source>
        <dbReference type="ARBA" id="ARBA00022801"/>
    </source>
</evidence>
<evidence type="ECO:0000313" key="14">
    <source>
        <dbReference type="Proteomes" id="UP000019095"/>
    </source>
</evidence>
<dbReference type="PANTHER" id="PTHR42837">
    <property type="entry name" value="REGULATOR OF SIGMA-E PROTEASE RSEP"/>
    <property type="match status" value="1"/>
</dbReference>
<sequence length="444" mass="47463">MLSSIVFFIITISIVVAFHELGHYLAARVCGVYVERFSLGFGKVLLSRRDRHGTEWVISALPLGGYVKPQAEPEAGAMGRPGRGAMSEKSPWQRMLIFAAGPAFSLLLGILIYSVMYMAGSNVPKAILGAPENGTPAQVAGVKKGDQVVGVNGTTIHSWTQLQQQLLEPMILGQSVTLQLRAQNNTDRDVTIALLPAPKDLEGVNLSRLNGLDIDAPPPVAAQVIAGGAGEAAGIKQGDVIMQAGSRVEPDARAFIEEIERNGGQRVPLVVLRDGQRLTLDVTPRPTQGTDGVSQGKIGVALQSGYPMTFVRYGVFESVALATTRTLDTAWFSVKMLGKMLIGQVSWKNISGPVTIADYAGKSASLGLERFVEFIALITISIGVLNLIPIPGLDGGQMLFAFFEILRGRPLPAFVQEKGLAVGYMLLLALMVVAFLNDVMRITG</sequence>
<keyword evidence="7 11" id="KW-0862">Zinc</keyword>
<dbReference type="AlphaFoldDB" id="W0PFE1"/>
<dbReference type="Proteomes" id="UP000019095">
    <property type="component" value="Chromosome"/>
</dbReference>
<dbReference type="KEGG" id="amim:MIM_c19400"/>
<dbReference type="SMART" id="SM00228">
    <property type="entry name" value="PDZ"/>
    <property type="match status" value="2"/>
</dbReference>
<dbReference type="Gene3D" id="2.30.42.10">
    <property type="match status" value="2"/>
</dbReference>
<feature type="domain" description="PDZ" evidence="12">
    <location>
        <begin position="200"/>
        <end position="275"/>
    </location>
</feature>
<evidence type="ECO:0000313" key="13">
    <source>
        <dbReference type="EMBL" id="AHG64020.1"/>
    </source>
</evidence>
<dbReference type="GO" id="GO:0016020">
    <property type="term" value="C:membrane"/>
    <property type="evidence" value="ECO:0007669"/>
    <property type="project" value="UniProtKB-SubCell"/>
</dbReference>
<organism evidence="13 14">
    <name type="scientific">Advenella mimigardefordensis (strain DSM 17166 / LMG 22922 / DPN7)</name>
    <dbReference type="NCBI Taxonomy" id="1247726"/>
    <lineage>
        <taxon>Bacteria</taxon>
        <taxon>Pseudomonadati</taxon>
        <taxon>Pseudomonadota</taxon>
        <taxon>Betaproteobacteria</taxon>
        <taxon>Burkholderiales</taxon>
        <taxon>Alcaligenaceae</taxon>
    </lineage>
</organism>
<dbReference type="InterPro" id="IPR036034">
    <property type="entry name" value="PDZ_sf"/>
</dbReference>
<evidence type="ECO:0000256" key="10">
    <source>
        <dbReference type="ARBA" id="ARBA00023136"/>
    </source>
</evidence>
<dbReference type="SUPFAM" id="SSF50156">
    <property type="entry name" value="PDZ domain-like"/>
    <property type="match status" value="2"/>
</dbReference>